<sequence length="546" mass="61291">SDLEAKYSTVVAEKDESVEQLQAAKRTIEDLTHQHSFEGQKLQFQACTILFFNYFAAKYYCRMVISYICLPQISSLMDENRLLNEVHQNTNKELQQVISNLEEQLKEQKAEAALKSELVVRELDDRSPSQSPGCSSEPLHKSTVEELTDKHSRALELHSASEARIMPSRQLEIAILKEQLKEQRAREAALKSEVEKLKAEAAEKPLLQNSLKELQTKSANCEAERRKLAEANIKLKEDVYTYKSKLSDLEAKYSTAVAEKDGSVEQLQAAKRTIEDLTQQHSSEGQKLQSQISSLMDEIRLLDEVHQNTKKELQQVISNLEEQLKEQKAGEVALKSEVENLKSEAAEKPLLQNSLKELQTKSAHFEEESRKLAEANIKLKEDVSTYESKLSDLEAKFSTAVAEKDGSVEQLQAAKRTIEDLTQQHSSEGQKLQSQISSLMDENRLLNEVHQNTNKELQQVISNLEEQLKEQKAEAALKSEAEVAEKPLLQNSLKELEEKLVGSIKAAAAEREAKASPMPSVKFIVGVGVGVAVVSTIIGLILGKRY</sequence>
<feature type="coiled-coil region" evidence="1">
    <location>
        <begin position="84"/>
        <end position="118"/>
    </location>
</feature>
<evidence type="ECO:0000256" key="1">
    <source>
        <dbReference type="SAM" id="Coils"/>
    </source>
</evidence>
<dbReference type="PANTHER" id="PTHR43049:SF1">
    <property type="entry name" value="EARLY ENDOSOME ANTIGEN"/>
    <property type="match status" value="1"/>
</dbReference>
<evidence type="ECO:0000313" key="5">
    <source>
        <dbReference type="Proteomes" id="UP000290289"/>
    </source>
</evidence>
<dbReference type="Gene3D" id="1.20.5.1160">
    <property type="entry name" value="Vasodilator-stimulated phosphoprotein"/>
    <property type="match status" value="1"/>
</dbReference>
<feature type="non-terminal residue" evidence="4">
    <location>
        <position position="1"/>
    </location>
</feature>
<feature type="coiled-coil region" evidence="1">
    <location>
        <begin position="260"/>
        <end position="481"/>
    </location>
</feature>
<reference evidence="4 5" key="1">
    <citation type="submission" date="2018-10" db="EMBL/GenBank/DDBJ databases">
        <title>A high-quality apple genome assembly.</title>
        <authorList>
            <person name="Hu J."/>
        </authorList>
    </citation>
    <scope>NUCLEOTIDE SEQUENCE [LARGE SCALE GENOMIC DNA]</scope>
    <source>
        <strain evidence="5">cv. HFTH1</strain>
        <tissue evidence="4">Young leaf</tissue>
    </source>
</reference>
<accession>A0A498J3Z2</accession>
<dbReference type="EMBL" id="RDQH01000335">
    <property type="protein sequence ID" value="RXH90210.1"/>
    <property type="molecule type" value="Genomic_DNA"/>
</dbReference>
<evidence type="ECO:0000256" key="2">
    <source>
        <dbReference type="SAM" id="MobiDB-lite"/>
    </source>
</evidence>
<keyword evidence="1" id="KW-0175">Coiled coil</keyword>
<dbReference type="Proteomes" id="UP000290289">
    <property type="component" value="Chromosome 9"/>
</dbReference>
<gene>
    <name evidence="4" type="ORF">DVH24_032567</name>
</gene>
<feature type="region of interest" description="Disordered" evidence="2">
    <location>
        <begin position="122"/>
        <end position="141"/>
    </location>
</feature>
<feature type="coiled-coil region" evidence="1">
    <location>
        <begin position="173"/>
        <end position="234"/>
    </location>
</feature>
<feature type="transmembrane region" description="Helical" evidence="3">
    <location>
        <begin position="523"/>
        <end position="543"/>
    </location>
</feature>
<dbReference type="STRING" id="3750.A0A498J3Z2"/>
<keyword evidence="5" id="KW-1185">Reference proteome</keyword>
<evidence type="ECO:0000313" key="4">
    <source>
        <dbReference type="EMBL" id="RXH90210.1"/>
    </source>
</evidence>
<organism evidence="4 5">
    <name type="scientific">Malus domestica</name>
    <name type="common">Apple</name>
    <name type="synonym">Pyrus malus</name>
    <dbReference type="NCBI Taxonomy" id="3750"/>
    <lineage>
        <taxon>Eukaryota</taxon>
        <taxon>Viridiplantae</taxon>
        <taxon>Streptophyta</taxon>
        <taxon>Embryophyta</taxon>
        <taxon>Tracheophyta</taxon>
        <taxon>Spermatophyta</taxon>
        <taxon>Magnoliopsida</taxon>
        <taxon>eudicotyledons</taxon>
        <taxon>Gunneridae</taxon>
        <taxon>Pentapetalae</taxon>
        <taxon>rosids</taxon>
        <taxon>fabids</taxon>
        <taxon>Rosales</taxon>
        <taxon>Rosaceae</taxon>
        <taxon>Amygdaloideae</taxon>
        <taxon>Maleae</taxon>
        <taxon>Malus</taxon>
    </lineage>
</organism>
<protein>
    <submittedName>
        <fullName evidence="4">Uncharacterized protein</fullName>
    </submittedName>
</protein>
<keyword evidence="3" id="KW-1133">Transmembrane helix</keyword>
<proteinExistence type="predicted"/>
<evidence type="ECO:0000256" key="3">
    <source>
        <dbReference type="SAM" id="Phobius"/>
    </source>
</evidence>
<dbReference type="AlphaFoldDB" id="A0A498J3Z2"/>
<keyword evidence="3" id="KW-0812">Transmembrane</keyword>
<comment type="caution">
    <text evidence="4">The sequence shown here is derived from an EMBL/GenBank/DDBJ whole genome shotgun (WGS) entry which is preliminary data.</text>
</comment>
<keyword evidence="3" id="KW-0472">Membrane</keyword>
<name>A0A498J3Z2_MALDO</name>
<dbReference type="PANTHER" id="PTHR43049">
    <property type="entry name" value="EARLY ENDOSOME ANTIGEN"/>
    <property type="match status" value="1"/>
</dbReference>